<dbReference type="GO" id="GO:0007005">
    <property type="term" value="P:mitochondrion organization"/>
    <property type="evidence" value="ECO:0007669"/>
    <property type="project" value="TreeGrafter"/>
</dbReference>
<dbReference type="PANTHER" id="PTHR43718:SF2">
    <property type="entry name" value="LON PROTEASE HOMOLOG, MITOCHONDRIAL"/>
    <property type="match status" value="1"/>
</dbReference>
<reference evidence="1" key="1">
    <citation type="submission" date="2020-03" db="EMBL/GenBank/DDBJ databases">
        <title>A high-quality chromosome-level genome assembly of a woody plant with both climbing and erect habits, Rhamnella rubrinervis.</title>
        <authorList>
            <person name="Lu Z."/>
            <person name="Yang Y."/>
            <person name="Zhu X."/>
            <person name="Sun Y."/>
        </authorList>
    </citation>
    <scope>NUCLEOTIDE SEQUENCE</scope>
    <source>
        <strain evidence="1">BYM</strain>
        <tissue evidence="1">Leaf</tissue>
    </source>
</reference>
<dbReference type="GO" id="GO:0005759">
    <property type="term" value="C:mitochondrial matrix"/>
    <property type="evidence" value="ECO:0007669"/>
    <property type="project" value="TreeGrafter"/>
</dbReference>
<dbReference type="OrthoDB" id="1722654at2759"/>
<dbReference type="GO" id="GO:0051131">
    <property type="term" value="P:chaperone-mediated protein complex assembly"/>
    <property type="evidence" value="ECO:0007669"/>
    <property type="project" value="TreeGrafter"/>
</dbReference>
<keyword evidence="2" id="KW-1185">Reference proteome</keyword>
<dbReference type="PANTHER" id="PTHR43718">
    <property type="entry name" value="LON PROTEASE"/>
    <property type="match status" value="1"/>
</dbReference>
<dbReference type="GO" id="GO:0004176">
    <property type="term" value="F:ATP-dependent peptidase activity"/>
    <property type="evidence" value="ECO:0007669"/>
    <property type="project" value="InterPro"/>
</dbReference>
<dbReference type="AlphaFoldDB" id="A0A8K0HN99"/>
<gene>
    <name evidence="1" type="ORF">FNV43_RR00565</name>
</gene>
<dbReference type="GO" id="GO:0003697">
    <property type="term" value="F:single-stranded DNA binding"/>
    <property type="evidence" value="ECO:0007669"/>
    <property type="project" value="TreeGrafter"/>
</dbReference>
<dbReference type="EMBL" id="VOIH02000001">
    <property type="protein sequence ID" value="KAF3455922.1"/>
    <property type="molecule type" value="Genomic_DNA"/>
</dbReference>
<dbReference type="GO" id="GO:0005524">
    <property type="term" value="F:ATP binding"/>
    <property type="evidence" value="ECO:0007669"/>
    <property type="project" value="InterPro"/>
</dbReference>
<dbReference type="GO" id="GO:0006515">
    <property type="term" value="P:protein quality control for misfolded or incompletely synthesized proteins"/>
    <property type="evidence" value="ECO:0007669"/>
    <property type="project" value="TreeGrafter"/>
</dbReference>
<evidence type="ECO:0000313" key="1">
    <source>
        <dbReference type="EMBL" id="KAF3455922.1"/>
    </source>
</evidence>
<sequence length="176" mass="19609">MVDSEGWVPKRGVQWVLIGDRSSKKRAYTEWLSKLLEVLHSSMGTVAARSSTLALLCTSRKCIGDMWRDLLPCDNLTQLELFEPILMEDIQKVRSFGHSISVVEQGKEIARHTQELKSRVILTTIFAQLGRGHAGDPTSALLALLDPEQNANFLDRYLDVPIDLSKVSCGGDDDIL</sequence>
<proteinExistence type="predicted"/>
<protein>
    <submittedName>
        <fullName evidence="1">Uncharacterized protein</fullName>
    </submittedName>
</protein>
<name>A0A8K0HN99_9ROSA</name>
<dbReference type="Proteomes" id="UP000796880">
    <property type="component" value="Unassembled WGS sequence"/>
</dbReference>
<accession>A0A8K0HN99</accession>
<organism evidence="1 2">
    <name type="scientific">Rhamnella rubrinervis</name>
    <dbReference type="NCBI Taxonomy" id="2594499"/>
    <lineage>
        <taxon>Eukaryota</taxon>
        <taxon>Viridiplantae</taxon>
        <taxon>Streptophyta</taxon>
        <taxon>Embryophyta</taxon>
        <taxon>Tracheophyta</taxon>
        <taxon>Spermatophyta</taxon>
        <taxon>Magnoliopsida</taxon>
        <taxon>eudicotyledons</taxon>
        <taxon>Gunneridae</taxon>
        <taxon>Pentapetalae</taxon>
        <taxon>rosids</taxon>
        <taxon>fabids</taxon>
        <taxon>Rosales</taxon>
        <taxon>Rhamnaceae</taxon>
        <taxon>rhamnoid group</taxon>
        <taxon>Rhamneae</taxon>
        <taxon>Rhamnella</taxon>
    </lineage>
</organism>
<comment type="caution">
    <text evidence="1">The sequence shown here is derived from an EMBL/GenBank/DDBJ whole genome shotgun (WGS) entry which is preliminary data.</text>
</comment>
<dbReference type="GO" id="GO:0004252">
    <property type="term" value="F:serine-type endopeptidase activity"/>
    <property type="evidence" value="ECO:0007669"/>
    <property type="project" value="InterPro"/>
</dbReference>
<dbReference type="InterPro" id="IPR027065">
    <property type="entry name" value="Lon_Prtase"/>
</dbReference>
<evidence type="ECO:0000313" key="2">
    <source>
        <dbReference type="Proteomes" id="UP000796880"/>
    </source>
</evidence>